<organism evidence="8 9">
    <name type="scientific">Cysteiniphilum litorale</name>
    <dbReference type="NCBI Taxonomy" id="2056700"/>
    <lineage>
        <taxon>Bacteria</taxon>
        <taxon>Pseudomonadati</taxon>
        <taxon>Pseudomonadota</taxon>
        <taxon>Gammaproteobacteria</taxon>
        <taxon>Thiotrichales</taxon>
        <taxon>Fastidiosibacteraceae</taxon>
        <taxon>Cysteiniphilum</taxon>
    </lineage>
</organism>
<reference evidence="8" key="1">
    <citation type="journal article" date="2014" name="Int. J. Syst. Evol. Microbiol.">
        <title>Complete genome sequence of Corynebacterium casei LMG S-19264T (=DSM 44701T), isolated from a smear-ripened cheese.</title>
        <authorList>
            <consortium name="US DOE Joint Genome Institute (JGI-PGF)"/>
            <person name="Walter F."/>
            <person name="Albersmeier A."/>
            <person name="Kalinowski J."/>
            <person name="Ruckert C."/>
        </authorList>
    </citation>
    <scope>NUCLEOTIDE SEQUENCE</scope>
    <source>
        <strain evidence="8">CGMCC 1.15758</strain>
    </source>
</reference>
<protein>
    <submittedName>
        <fullName evidence="8">MFS transporter</fullName>
    </submittedName>
</protein>
<evidence type="ECO:0000256" key="6">
    <source>
        <dbReference type="SAM" id="Phobius"/>
    </source>
</evidence>
<name>A0A8J3E9W2_9GAMM</name>
<feature type="transmembrane region" description="Helical" evidence="6">
    <location>
        <begin position="247"/>
        <end position="265"/>
    </location>
</feature>
<sequence length="362" mass="39600">MKTYKIAILLSYLSIASVSAVILTPALPQIGKFYSLAPSSLSWFVGIFLFGYVFGQLIYAPLANRFGRLKAIRFGFIINLIGLVICYIAATNMLSSYSLLLLGRVITALGSSAGLACTFTLVNELLNEAQAKKAISYSMLSFMLGIGIAVTLGGVVTQYLQWQDLFFILFIHGVLAYLSTFLFHETLQEKHSLHPIAIAQRYAHALKNHRLRHYALIIGLCSTVSYGYAAAAPMIAQHMLHLTPSEYGYWNLIALAGTLISGLSAPRILHRFDVNKIIIVAIAIIFIGAILLYLSVQFNARALVFFLICAVLYYFSGLLFPSATLFASSAIKDKASASSMMSFMNMGSARAHSRFVGKSAVV</sequence>
<feature type="transmembrane region" description="Helical" evidence="6">
    <location>
        <begin position="214"/>
        <end position="235"/>
    </location>
</feature>
<accession>A0A8J3E9W2</accession>
<gene>
    <name evidence="8" type="ORF">GCM10010995_21990</name>
</gene>
<dbReference type="EMBL" id="BMJS01000030">
    <property type="protein sequence ID" value="GGG04084.1"/>
    <property type="molecule type" value="Genomic_DNA"/>
</dbReference>
<feature type="transmembrane region" description="Helical" evidence="6">
    <location>
        <begin position="134"/>
        <end position="159"/>
    </location>
</feature>
<dbReference type="SUPFAM" id="SSF103473">
    <property type="entry name" value="MFS general substrate transporter"/>
    <property type="match status" value="1"/>
</dbReference>
<proteinExistence type="predicted"/>
<evidence type="ECO:0000256" key="4">
    <source>
        <dbReference type="ARBA" id="ARBA00022989"/>
    </source>
</evidence>
<dbReference type="AlphaFoldDB" id="A0A8J3E9W2"/>
<evidence type="ECO:0000313" key="9">
    <source>
        <dbReference type="Proteomes" id="UP000636949"/>
    </source>
</evidence>
<dbReference type="InterPro" id="IPR020846">
    <property type="entry name" value="MFS_dom"/>
</dbReference>
<keyword evidence="9" id="KW-1185">Reference proteome</keyword>
<feature type="transmembrane region" description="Helical" evidence="6">
    <location>
        <begin position="302"/>
        <end position="331"/>
    </location>
</feature>
<feature type="transmembrane region" description="Helical" evidence="6">
    <location>
        <begin position="71"/>
        <end position="90"/>
    </location>
</feature>
<feature type="transmembrane region" description="Helical" evidence="6">
    <location>
        <begin position="277"/>
        <end position="296"/>
    </location>
</feature>
<evidence type="ECO:0000256" key="1">
    <source>
        <dbReference type="ARBA" id="ARBA00004141"/>
    </source>
</evidence>
<dbReference type="OrthoDB" id="5653806at2"/>
<dbReference type="RefSeq" id="WP_117003523.1">
    <property type="nucleotide sequence ID" value="NZ_BMJS01000030.1"/>
</dbReference>
<comment type="subcellular location">
    <subcellularLocation>
        <location evidence="1">Membrane</location>
        <topology evidence="1">Multi-pass membrane protein</topology>
    </subcellularLocation>
</comment>
<dbReference type="Proteomes" id="UP000636949">
    <property type="component" value="Unassembled WGS sequence"/>
</dbReference>
<evidence type="ECO:0000259" key="7">
    <source>
        <dbReference type="PROSITE" id="PS50850"/>
    </source>
</evidence>
<dbReference type="GO" id="GO:0022857">
    <property type="term" value="F:transmembrane transporter activity"/>
    <property type="evidence" value="ECO:0007669"/>
    <property type="project" value="InterPro"/>
</dbReference>
<comment type="caution">
    <text evidence="8">The sequence shown here is derived from an EMBL/GenBank/DDBJ whole genome shotgun (WGS) entry which is preliminary data.</text>
</comment>
<dbReference type="PANTHER" id="PTHR42718:SF9">
    <property type="entry name" value="MAJOR FACILITATOR SUPERFAMILY MULTIDRUG TRANSPORTER MFSC"/>
    <property type="match status" value="1"/>
</dbReference>
<reference evidence="8" key="2">
    <citation type="submission" date="2020-09" db="EMBL/GenBank/DDBJ databases">
        <authorList>
            <person name="Sun Q."/>
            <person name="Zhou Y."/>
        </authorList>
    </citation>
    <scope>NUCLEOTIDE SEQUENCE</scope>
    <source>
        <strain evidence="8">CGMCC 1.15758</strain>
    </source>
</reference>
<dbReference type="GO" id="GO:0016020">
    <property type="term" value="C:membrane"/>
    <property type="evidence" value="ECO:0007669"/>
    <property type="project" value="UniProtKB-SubCell"/>
</dbReference>
<dbReference type="PROSITE" id="PS50850">
    <property type="entry name" value="MFS"/>
    <property type="match status" value="1"/>
</dbReference>
<dbReference type="Pfam" id="PF07690">
    <property type="entry name" value="MFS_1"/>
    <property type="match status" value="1"/>
</dbReference>
<feature type="transmembrane region" description="Helical" evidence="6">
    <location>
        <begin position="165"/>
        <end position="183"/>
    </location>
</feature>
<keyword evidence="3 6" id="KW-0812">Transmembrane</keyword>
<feature type="transmembrane region" description="Helical" evidence="6">
    <location>
        <begin position="96"/>
        <end position="122"/>
    </location>
</feature>
<keyword evidence="5 6" id="KW-0472">Membrane</keyword>
<dbReference type="InterPro" id="IPR011701">
    <property type="entry name" value="MFS"/>
</dbReference>
<evidence type="ECO:0000256" key="5">
    <source>
        <dbReference type="ARBA" id="ARBA00023136"/>
    </source>
</evidence>
<evidence type="ECO:0000256" key="3">
    <source>
        <dbReference type="ARBA" id="ARBA00022692"/>
    </source>
</evidence>
<evidence type="ECO:0000313" key="8">
    <source>
        <dbReference type="EMBL" id="GGG04084.1"/>
    </source>
</evidence>
<keyword evidence="2" id="KW-0813">Transport</keyword>
<keyword evidence="4 6" id="KW-1133">Transmembrane helix</keyword>
<feature type="domain" description="Major facilitator superfamily (MFS) profile" evidence="7">
    <location>
        <begin position="1"/>
        <end position="362"/>
    </location>
</feature>
<dbReference type="Gene3D" id="1.20.1720.10">
    <property type="entry name" value="Multidrug resistance protein D"/>
    <property type="match status" value="1"/>
</dbReference>
<dbReference type="InterPro" id="IPR036259">
    <property type="entry name" value="MFS_trans_sf"/>
</dbReference>
<feature type="transmembrane region" description="Helical" evidence="6">
    <location>
        <begin position="36"/>
        <end position="59"/>
    </location>
</feature>
<evidence type="ECO:0000256" key="2">
    <source>
        <dbReference type="ARBA" id="ARBA00022448"/>
    </source>
</evidence>
<dbReference type="PANTHER" id="PTHR42718">
    <property type="entry name" value="MAJOR FACILITATOR SUPERFAMILY MULTIDRUG TRANSPORTER MFSC"/>
    <property type="match status" value="1"/>
</dbReference>